<dbReference type="Proteomes" id="UP000836402">
    <property type="component" value="Unassembled WGS sequence"/>
</dbReference>
<evidence type="ECO:0000256" key="1">
    <source>
        <dbReference type="SAM" id="MobiDB-lite"/>
    </source>
</evidence>
<dbReference type="EMBL" id="CAJHJG010002145">
    <property type="protein sequence ID" value="CAD6918075.1"/>
    <property type="molecule type" value="Genomic_DNA"/>
</dbReference>
<name>A0ABN7IT93_9BASI</name>
<protein>
    <submittedName>
        <fullName evidence="2">Uncharacterized protein</fullName>
    </submittedName>
</protein>
<feature type="region of interest" description="Disordered" evidence="1">
    <location>
        <begin position="131"/>
        <end position="167"/>
    </location>
</feature>
<keyword evidence="3" id="KW-1185">Reference proteome</keyword>
<gene>
    <name evidence="2" type="ORF">JKIAZH3_G1410</name>
</gene>
<reference evidence="2" key="1">
    <citation type="submission" date="2020-10" db="EMBL/GenBank/DDBJ databases">
        <authorList>
            <person name="Sedaghatjoo S."/>
        </authorList>
    </citation>
    <scope>NUCLEOTIDE SEQUENCE</scope>
    <source>
        <strain evidence="2">AZH3</strain>
    </source>
</reference>
<proteinExistence type="predicted"/>
<comment type="caution">
    <text evidence="2">The sequence shown here is derived from an EMBL/GenBank/DDBJ whole genome shotgun (WGS) entry which is preliminary data.</text>
</comment>
<evidence type="ECO:0000313" key="2">
    <source>
        <dbReference type="EMBL" id="CAD6918075.1"/>
    </source>
</evidence>
<evidence type="ECO:0000313" key="3">
    <source>
        <dbReference type="Proteomes" id="UP000836402"/>
    </source>
</evidence>
<organism evidence="2 3">
    <name type="scientific">Tilletia caries</name>
    <name type="common">wheat bunt fungus</name>
    <dbReference type="NCBI Taxonomy" id="13290"/>
    <lineage>
        <taxon>Eukaryota</taxon>
        <taxon>Fungi</taxon>
        <taxon>Dikarya</taxon>
        <taxon>Basidiomycota</taxon>
        <taxon>Ustilaginomycotina</taxon>
        <taxon>Exobasidiomycetes</taxon>
        <taxon>Tilletiales</taxon>
        <taxon>Tilletiaceae</taxon>
        <taxon>Tilletia</taxon>
    </lineage>
</organism>
<accession>A0ABN7IT93</accession>
<sequence>MMADRARTPAHQKQTIIHSPFFRPEIISAYARDALQAEHYPLSHAALLFQPEAKDVDTNGTSALSPANIQALQNASQALASHLVLVDRESQKGSSAAEIVQHKLQAAQLRSHLAVTLMLLNQHTRALAQLNFASDSLRPPRSSRNQEDKAGGTEQAPPPPPSSTVDVDKTRITLWILTEKACLALGKDHEAARVQRWRTALELKLTSNG</sequence>